<keyword evidence="2" id="KW-0732">Signal</keyword>
<dbReference type="GO" id="GO:0005576">
    <property type="term" value="C:extracellular region"/>
    <property type="evidence" value="ECO:0007669"/>
    <property type="project" value="InterPro"/>
</dbReference>
<reference evidence="5 6" key="1">
    <citation type="submission" date="2014-04" db="EMBL/GenBank/DDBJ databases">
        <authorList>
            <consortium name="International Citrus Genome Consortium"/>
            <person name="Gmitter F."/>
            <person name="Chen C."/>
            <person name="Farmerie W."/>
            <person name="Harkins T."/>
            <person name="Desany B."/>
            <person name="Mohiuddin M."/>
            <person name="Kodira C."/>
            <person name="Borodovsky M."/>
            <person name="Lomsadze A."/>
            <person name="Burns P."/>
            <person name="Jenkins J."/>
            <person name="Prochnik S."/>
            <person name="Shu S."/>
            <person name="Chapman J."/>
            <person name="Pitluck S."/>
            <person name="Schmutz J."/>
            <person name="Rokhsar D."/>
        </authorList>
    </citation>
    <scope>NUCLEOTIDE SEQUENCE</scope>
</reference>
<dbReference type="Gene3D" id="2.60.40.760">
    <property type="entry name" value="Expansin, cellulose-binding-like domain"/>
    <property type="match status" value="1"/>
</dbReference>
<dbReference type="InterPro" id="IPR007118">
    <property type="entry name" value="Expan_Lol_pI"/>
</dbReference>
<dbReference type="eggNOG" id="ENOG502QSGZ">
    <property type="taxonomic scope" value="Eukaryota"/>
</dbReference>
<name>A0A067FLF0_CITSI</name>
<dbReference type="InterPro" id="IPR036749">
    <property type="entry name" value="Expansin_CBD_sf"/>
</dbReference>
<evidence type="ECO:0000313" key="6">
    <source>
        <dbReference type="Proteomes" id="UP000027120"/>
    </source>
</evidence>
<dbReference type="AlphaFoldDB" id="A0A067FLF0"/>
<feature type="domain" description="Expansin-like EG45" evidence="3">
    <location>
        <begin position="38"/>
        <end position="143"/>
    </location>
</feature>
<evidence type="ECO:0000256" key="2">
    <source>
        <dbReference type="SAM" id="SignalP"/>
    </source>
</evidence>
<dbReference type="CDD" id="cd22276">
    <property type="entry name" value="DPBB_EXLA_N"/>
    <property type="match status" value="1"/>
</dbReference>
<dbReference type="Pfam" id="PF03330">
    <property type="entry name" value="DPBB_1"/>
    <property type="match status" value="1"/>
</dbReference>
<evidence type="ECO:0008006" key="7">
    <source>
        <dbReference type="Google" id="ProtNLM"/>
    </source>
</evidence>
<dbReference type="Proteomes" id="UP000027120">
    <property type="component" value="Unassembled WGS sequence"/>
</dbReference>
<dbReference type="Pfam" id="PF01357">
    <property type="entry name" value="Expansin_C"/>
    <property type="match status" value="1"/>
</dbReference>
<sequence length="259" mass="28446">MAILLCFLFFLLSSATACDHCVHQSKVSYFSKTSALSKGACGYGSLALGLGSGHIAAAVPSIYKNGAACGGTCFQVRCKNRALCSRKGTRVIVTDLNHNNKTDMVLSRRAFRALANKGMDNEILKQRAVDVEYIRVPCEYKHHNLAVRVEESSKNPNYLAIKVLYQGGKTEILGVVLSEYGSPVRIDMRRKFGAVWETDRAPKGPLQFGFPIVQGFDVKWIWAKNPVPADWKIGVTYDAGVQITDVDFTDGCAECGPWN</sequence>
<dbReference type="Gene3D" id="2.40.40.10">
    <property type="entry name" value="RlpA-like domain"/>
    <property type="match status" value="1"/>
</dbReference>
<evidence type="ECO:0000259" key="3">
    <source>
        <dbReference type="PROSITE" id="PS50842"/>
    </source>
</evidence>
<dbReference type="PaxDb" id="2711-XP_006486850.1"/>
<evidence type="ECO:0000313" key="5">
    <source>
        <dbReference type="EMBL" id="KDO68214.1"/>
    </source>
</evidence>
<feature type="domain" description="Expansin-like CBD" evidence="4">
    <location>
        <begin position="157"/>
        <end position="239"/>
    </location>
</feature>
<dbReference type="PROSITE" id="PS50842">
    <property type="entry name" value="EXPANSIN_EG45"/>
    <property type="match status" value="1"/>
</dbReference>
<dbReference type="PROSITE" id="PS50843">
    <property type="entry name" value="EXPANSIN_CBD"/>
    <property type="match status" value="1"/>
</dbReference>
<dbReference type="GO" id="GO:0009653">
    <property type="term" value="P:anatomical structure morphogenesis"/>
    <property type="evidence" value="ECO:0007669"/>
    <property type="project" value="UniProtKB-ARBA"/>
</dbReference>
<gene>
    <name evidence="5" type="ORF">CISIN_1g025007mg</name>
</gene>
<dbReference type="STRING" id="2711.A0A067FLF0"/>
<dbReference type="PANTHER" id="PTHR31692:SF4">
    <property type="entry name" value="EXPANSIN-LIKE A1-RELATED"/>
    <property type="match status" value="1"/>
</dbReference>
<evidence type="ECO:0000256" key="1">
    <source>
        <dbReference type="RuleBase" id="RU003460"/>
    </source>
</evidence>
<dbReference type="KEGG" id="cit:102611027"/>
<proteinExistence type="inferred from homology"/>
<protein>
    <recommendedName>
        <fullName evidence="7">Expansin-like EG45 domain-containing protein</fullName>
    </recommendedName>
</protein>
<dbReference type="EMBL" id="KK784895">
    <property type="protein sequence ID" value="KDO68214.1"/>
    <property type="molecule type" value="Genomic_DNA"/>
</dbReference>
<dbReference type="PANTHER" id="PTHR31692">
    <property type="entry name" value="EXPANSIN-B3"/>
    <property type="match status" value="1"/>
</dbReference>
<feature type="chain" id="PRO_5001641214" description="Expansin-like EG45 domain-containing protein" evidence="2">
    <location>
        <begin position="18"/>
        <end position="259"/>
    </location>
</feature>
<evidence type="ECO:0000259" key="4">
    <source>
        <dbReference type="PROSITE" id="PS50843"/>
    </source>
</evidence>
<comment type="similarity">
    <text evidence="1">Belongs to the expansin family.</text>
</comment>
<dbReference type="InterPro" id="IPR007112">
    <property type="entry name" value="Expansin/allergen_DPBB_dom"/>
</dbReference>
<dbReference type="InterPro" id="IPR007117">
    <property type="entry name" value="Expansin_CBD"/>
</dbReference>
<organism evidence="5 6">
    <name type="scientific">Citrus sinensis</name>
    <name type="common">Sweet orange</name>
    <name type="synonym">Citrus aurantium var. sinensis</name>
    <dbReference type="NCBI Taxonomy" id="2711"/>
    <lineage>
        <taxon>Eukaryota</taxon>
        <taxon>Viridiplantae</taxon>
        <taxon>Streptophyta</taxon>
        <taxon>Embryophyta</taxon>
        <taxon>Tracheophyta</taxon>
        <taxon>Spermatophyta</taxon>
        <taxon>Magnoliopsida</taxon>
        <taxon>eudicotyledons</taxon>
        <taxon>Gunneridae</taxon>
        <taxon>Pentapetalae</taxon>
        <taxon>rosids</taxon>
        <taxon>malvids</taxon>
        <taxon>Sapindales</taxon>
        <taxon>Rutaceae</taxon>
        <taxon>Aurantioideae</taxon>
        <taxon>Citrus</taxon>
    </lineage>
</organism>
<dbReference type="InterPro" id="IPR036908">
    <property type="entry name" value="RlpA-like_sf"/>
</dbReference>
<dbReference type="SUPFAM" id="SSF50685">
    <property type="entry name" value="Barwin-like endoglucanases"/>
    <property type="match status" value="1"/>
</dbReference>
<dbReference type="OrthoDB" id="623266at2759"/>
<dbReference type="PRINTS" id="PR01225">
    <property type="entry name" value="EXPANSNFAMLY"/>
</dbReference>
<keyword evidence="6" id="KW-1185">Reference proteome</keyword>
<dbReference type="InterPro" id="IPR009009">
    <property type="entry name" value="RlpA-like_DPBB"/>
</dbReference>
<feature type="signal peptide" evidence="2">
    <location>
        <begin position="1"/>
        <end position="17"/>
    </location>
</feature>
<accession>A0A067FLF0</accession>
<dbReference type="SMR" id="A0A067FLF0"/>
<dbReference type="SUPFAM" id="SSF49590">
    <property type="entry name" value="PHL pollen allergen"/>
    <property type="match status" value="1"/>
</dbReference>